<feature type="compositionally biased region" description="Basic residues" evidence="7">
    <location>
        <begin position="317"/>
        <end position="353"/>
    </location>
</feature>
<dbReference type="Pfam" id="PF02365">
    <property type="entry name" value="NAM"/>
    <property type="match status" value="1"/>
</dbReference>
<gene>
    <name evidence="9" type="ORF">FEM48_Zijuj12G0145500</name>
</gene>
<evidence type="ECO:0000256" key="1">
    <source>
        <dbReference type="ARBA" id="ARBA00004123"/>
    </source>
</evidence>
<dbReference type="AlphaFoldDB" id="A0A978UDW4"/>
<keyword evidence="6" id="KW-0539">Nucleus</keyword>
<keyword evidence="4" id="KW-0010">Activator</keyword>
<feature type="compositionally biased region" description="Polar residues" evidence="7">
    <location>
        <begin position="211"/>
        <end position="224"/>
    </location>
</feature>
<evidence type="ECO:0000256" key="5">
    <source>
        <dbReference type="ARBA" id="ARBA00023163"/>
    </source>
</evidence>
<evidence type="ECO:0000256" key="4">
    <source>
        <dbReference type="ARBA" id="ARBA00023159"/>
    </source>
</evidence>
<keyword evidence="5" id="KW-0804">Transcription</keyword>
<dbReference type="InterPro" id="IPR044799">
    <property type="entry name" value="SOG1-like"/>
</dbReference>
<dbReference type="PANTHER" id="PTHR31079:SF31">
    <property type="entry name" value="NAC DOMAIN-CONTAINING PROTEIN 75"/>
    <property type="match status" value="1"/>
</dbReference>
<comment type="caution">
    <text evidence="9">The sequence shown here is derived from an EMBL/GenBank/DDBJ whole genome shotgun (WGS) entry which is preliminary data.</text>
</comment>
<evidence type="ECO:0000256" key="2">
    <source>
        <dbReference type="ARBA" id="ARBA00023015"/>
    </source>
</evidence>
<evidence type="ECO:0000256" key="6">
    <source>
        <dbReference type="ARBA" id="ARBA00023242"/>
    </source>
</evidence>
<dbReference type="GO" id="GO:0005634">
    <property type="term" value="C:nucleus"/>
    <property type="evidence" value="ECO:0007669"/>
    <property type="project" value="UniProtKB-SubCell"/>
</dbReference>
<feature type="region of interest" description="Disordered" evidence="7">
    <location>
        <begin position="211"/>
        <end position="251"/>
    </location>
</feature>
<dbReference type="Gene3D" id="2.170.150.80">
    <property type="entry name" value="NAC domain"/>
    <property type="match status" value="1"/>
</dbReference>
<protein>
    <recommendedName>
        <fullName evidence="8">NAC domain-containing protein</fullName>
    </recommendedName>
</protein>
<dbReference type="SUPFAM" id="SSF101941">
    <property type="entry name" value="NAC domain"/>
    <property type="match status" value="1"/>
</dbReference>
<keyword evidence="2" id="KW-0805">Transcription regulation</keyword>
<feature type="compositionally biased region" description="Low complexity" evidence="7">
    <location>
        <begin position="233"/>
        <end position="245"/>
    </location>
</feature>
<dbReference type="PANTHER" id="PTHR31079">
    <property type="entry name" value="NAC DOMAIN-CONTAINING PROTEIN 73"/>
    <property type="match status" value="1"/>
</dbReference>
<reference evidence="9" key="1">
    <citation type="journal article" date="2021" name="Front. Plant Sci.">
        <title>Chromosome-Scale Genome Assembly for Chinese Sour Jujube and Insights Into Its Genome Evolution and Domestication Signature.</title>
        <authorList>
            <person name="Shen L.-Y."/>
            <person name="Luo H."/>
            <person name="Wang X.-L."/>
            <person name="Wang X.-M."/>
            <person name="Qiu X.-J."/>
            <person name="Liu H."/>
            <person name="Zhou S.-S."/>
            <person name="Jia K.-H."/>
            <person name="Nie S."/>
            <person name="Bao Y.-T."/>
            <person name="Zhang R.-G."/>
            <person name="Yun Q.-Z."/>
            <person name="Chai Y.-H."/>
            <person name="Lu J.-Y."/>
            <person name="Li Y."/>
            <person name="Zhao S.-W."/>
            <person name="Mao J.-F."/>
            <person name="Jia S.-G."/>
            <person name="Mao Y.-M."/>
        </authorList>
    </citation>
    <scope>NUCLEOTIDE SEQUENCE</scope>
    <source>
        <strain evidence="9">AT0</strain>
        <tissue evidence="9">Leaf</tissue>
    </source>
</reference>
<keyword evidence="3" id="KW-0238">DNA-binding</keyword>
<sequence>MSKANLGSISSSDLIDAKLEEHQMCGSKHCPGCGHKLEGKPDWLGLPAGVKFDPTDQELIEHLEAKVEAKDMKSHPLIDEFIPTIEGEDGICYTHPEKLPGVTRDGLSRHFFHRPSKAYTTGTRKRRKIQTECDLQGGETRWHKTGKTRPVMVNGKQKGCKKILVLYTNFGKNRKPEKTNWVMHQYHLGQHEEEKEGELVVSKIFYQTQPRQCSATTGEGSSNVDPSSRRDSGSGSCSSKEISIPQRSPDEISAAGVAAQISSTYTAMDIPHLKSDHFSFAPFRKSFDEVGIGDASTAREAPAASTGTCDELPDHHQRPHHMAHEHQHHHHHHHQHQHPPHHQHQHQPQHVHHQIATTAFHISRPSHPISTIISPPPLHHTSIILDQDSYHVSRIMLQNENFQESSMTNPQEADWMKYSSFWPDPDNPDHHG</sequence>
<evidence type="ECO:0000256" key="7">
    <source>
        <dbReference type="SAM" id="MobiDB-lite"/>
    </source>
</evidence>
<evidence type="ECO:0000313" key="10">
    <source>
        <dbReference type="Proteomes" id="UP000813462"/>
    </source>
</evidence>
<dbReference type="GO" id="GO:0003700">
    <property type="term" value="F:DNA-binding transcription factor activity"/>
    <property type="evidence" value="ECO:0007669"/>
    <property type="project" value="InterPro"/>
</dbReference>
<feature type="domain" description="NAC" evidence="8">
    <location>
        <begin position="46"/>
        <end position="207"/>
    </location>
</feature>
<evidence type="ECO:0000256" key="3">
    <source>
        <dbReference type="ARBA" id="ARBA00023125"/>
    </source>
</evidence>
<organism evidence="9 10">
    <name type="scientific">Ziziphus jujuba var. spinosa</name>
    <dbReference type="NCBI Taxonomy" id="714518"/>
    <lineage>
        <taxon>Eukaryota</taxon>
        <taxon>Viridiplantae</taxon>
        <taxon>Streptophyta</taxon>
        <taxon>Embryophyta</taxon>
        <taxon>Tracheophyta</taxon>
        <taxon>Spermatophyta</taxon>
        <taxon>Magnoliopsida</taxon>
        <taxon>eudicotyledons</taxon>
        <taxon>Gunneridae</taxon>
        <taxon>Pentapetalae</taxon>
        <taxon>rosids</taxon>
        <taxon>fabids</taxon>
        <taxon>Rosales</taxon>
        <taxon>Rhamnaceae</taxon>
        <taxon>Paliureae</taxon>
        <taxon>Ziziphus</taxon>
    </lineage>
</organism>
<dbReference type="EMBL" id="JAEACU010000012">
    <property type="protein sequence ID" value="KAH7512957.1"/>
    <property type="molecule type" value="Genomic_DNA"/>
</dbReference>
<dbReference type="FunFam" id="2.170.150.80:FF:000001">
    <property type="entry name" value="NAC domain-containing protein 73"/>
    <property type="match status" value="1"/>
</dbReference>
<feature type="region of interest" description="Disordered" evidence="7">
    <location>
        <begin position="296"/>
        <end position="353"/>
    </location>
</feature>
<comment type="subcellular location">
    <subcellularLocation>
        <location evidence="1">Nucleus</location>
    </subcellularLocation>
</comment>
<dbReference type="InterPro" id="IPR036093">
    <property type="entry name" value="NAC_dom_sf"/>
</dbReference>
<accession>A0A978UDW4</accession>
<dbReference type="GO" id="GO:0045893">
    <property type="term" value="P:positive regulation of DNA-templated transcription"/>
    <property type="evidence" value="ECO:0007669"/>
    <property type="project" value="UniProtKB-ARBA"/>
</dbReference>
<evidence type="ECO:0000313" key="9">
    <source>
        <dbReference type="EMBL" id="KAH7512957.1"/>
    </source>
</evidence>
<dbReference type="PROSITE" id="PS51005">
    <property type="entry name" value="NAC"/>
    <property type="match status" value="1"/>
</dbReference>
<evidence type="ECO:0000259" key="8">
    <source>
        <dbReference type="PROSITE" id="PS51005"/>
    </source>
</evidence>
<dbReference type="Proteomes" id="UP000813462">
    <property type="component" value="Unassembled WGS sequence"/>
</dbReference>
<name>A0A978UDW4_ZIZJJ</name>
<dbReference type="InterPro" id="IPR003441">
    <property type="entry name" value="NAC-dom"/>
</dbReference>
<proteinExistence type="predicted"/>
<dbReference type="GO" id="GO:0000976">
    <property type="term" value="F:transcription cis-regulatory region binding"/>
    <property type="evidence" value="ECO:0007669"/>
    <property type="project" value="TreeGrafter"/>
</dbReference>